<dbReference type="GO" id="GO:0004564">
    <property type="term" value="F:beta-fructofuranosidase activity"/>
    <property type="evidence" value="ECO:0007669"/>
    <property type="project" value="UniProtKB-EC"/>
</dbReference>
<keyword evidence="9" id="KW-1185">Reference proteome</keyword>
<dbReference type="SMART" id="SM00640">
    <property type="entry name" value="Glyco_32"/>
    <property type="match status" value="1"/>
</dbReference>
<gene>
    <name evidence="8" type="primary">sacA</name>
    <name evidence="8" type="ORF">CPPEL_07180</name>
</gene>
<keyword evidence="4 5" id="KW-0326">Glycosidase</keyword>
<evidence type="ECO:0000256" key="1">
    <source>
        <dbReference type="ARBA" id="ARBA00009902"/>
    </source>
</evidence>
<comment type="similarity">
    <text evidence="1 5">Belongs to the glycosyl hydrolase 32 family.</text>
</comment>
<evidence type="ECO:0000256" key="2">
    <source>
        <dbReference type="ARBA" id="ARBA00012758"/>
    </source>
</evidence>
<evidence type="ECO:0000259" key="6">
    <source>
        <dbReference type="Pfam" id="PF00251"/>
    </source>
</evidence>
<protein>
    <recommendedName>
        <fullName evidence="2">beta-fructofuranosidase</fullName>
        <ecNumber evidence="2">3.2.1.26</ecNumber>
    </recommendedName>
</protein>
<name>A0A3G6IV89_9CORY</name>
<evidence type="ECO:0000259" key="7">
    <source>
        <dbReference type="Pfam" id="PF08244"/>
    </source>
</evidence>
<dbReference type="SUPFAM" id="SSF75005">
    <property type="entry name" value="Arabinanase/levansucrase/invertase"/>
    <property type="match status" value="1"/>
</dbReference>
<feature type="domain" description="Glycosyl hydrolase family 32 N-terminal" evidence="6">
    <location>
        <begin position="8"/>
        <end position="332"/>
    </location>
</feature>
<dbReference type="EMBL" id="CP033898">
    <property type="protein sequence ID" value="AZA09546.1"/>
    <property type="molecule type" value="Genomic_DNA"/>
</dbReference>
<dbReference type="PANTHER" id="PTHR43101:SF1">
    <property type="entry name" value="BETA-FRUCTOSIDASE"/>
    <property type="match status" value="1"/>
</dbReference>
<accession>A0A3G6IV89</accession>
<dbReference type="InterPro" id="IPR051214">
    <property type="entry name" value="GH32_Enzymes"/>
</dbReference>
<evidence type="ECO:0000313" key="8">
    <source>
        <dbReference type="EMBL" id="AZA09546.1"/>
    </source>
</evidence>
<dbReference type="SUPFAM" id="SSF49899">
    <property type="entry name" value="Concanavalin A-like lectins/glucanases"/>
    <property type="match status" value="1"/>
</dbReference>
<dbReference type="PANTHER" id="PTHR43101">
    <property type="entry name" value="BETA-FRUCTOSIDASE"/>
    <property type="match status" value="1"/>
</dbReference>
<dbReference type="InterPro" id="IPR013189">
    <property type="entry name" value="Glyco_hydro_32_C"/>
</dbReference>
<dbReference type="EC" id="3.2.1.26" evidence="2"/>
<dbReference type="RefSeq" id="WP_123960460.1">
    <property type="nucleotide sequence ID" value="NZ_CP033898.1"/>
</dbReference>
<evidence type="ECO:0000256" key="5">
    <source>
        <dbReference type="RuleBase" id="RU362110"/>
    </source>
</evidence>
<dbReference type="AlphaFoldDB" id="A0A3G6IV89"/>
<evidence type="ECO:0000313" key="9">
    <source>
        <dbReference type="Proteomes" id="UP000271426"/>
    </source>
</evidence>
<feature type="domain" description="Glycosyl hydrolase family 32 C-terminal" evidence="7">
    <location>
        <begin position="386"/>
        <end position="451"/>
    </location>
</feature>
<dbReference type="Proteomes" id="UP000271426">
    <property type="component" value="Chromosome"/>
</dbReference>
<sequence length="465" mass="51333">MAYRPELHVTPEIGILDAPAGALFDGTHWHIFTQFRPTPDAGARWSHQIAEGSPLNWEICDDVLAPQGEEIKVRAGSVVQAGVTTLLYYTSVSPVGDQVHVASIEDLEATTEFVSDEGSAVDQNVQHRGVVLDDRDGFYNFRSPSVRAAFLEGDEQSGWLMLAVSGSMDAPELVLLDSEDGLDWKVRGPLTLAGNTGLEGERLVAPRLIRLKDQVDGQLYDVLVLTIERQGIDISGYLVGKLERTTFEAFSPFQRIDFGHDFTRPRITSVPSAVGERMGERYNSTTLFGFMNGRGRNDHPQRHRTYIEDGWANCLALPREATLQNRRLYQTPPAGLWEAVELSDRAALWTAVLDVPTGESVSVELVDSQGDVAAVITHRGDHLALDRSMNKIHQGDPVAEAELHEDDTDAITIVVDGPTVEVFADGGQVAMASRVFFEGVCSQFRVRSTERSEVQRTHELRPKFA</sequence>
<dbReference type="Gene3D" id="2.115.10.20">
    <property type="entry name" value="Glycosyl hydrolase domain, family 43"/>
    <property type="match status" value="1"/>
</dbReference>
<evidence type="ECO:0000256" key="4">
    <source>
        <dbReference type="ARBA" id="ARBA00023295"/>
    </source>
</evidence>
<dbReference type="InterPro" id="IPR023296">
    <property type="entry name" value="Glyco_hydro_beta-prop_sf"/>
</dbReference>
<keyword evidence="3 5" id="KW-0378">Hydrolase</keyword>
<evidence type="ECO:0000256" key="3">
    <source>
        <dbReference type="ARBA" id="ARBA00022801"/>
    </source>
</evidence>
<proteinExistence type="inferred from homology"/>
<dbReference type="InterPro" id="IPR013148">
    <property type="entry name" value="Glyco_hydro_32_N"/>
</dbReference>
<dbReference type="KEGG" id="cpso:CPPEL_07180"/>
<dbReference type="Gene3D" id="2.60.120.560">
    <property type="entry name" value="Exo-inulinase, domain 1"/>
    <property type="match status" value="1"/>
</dbReference>
<reference evidence="8 9" key="1">
    <citation type="submission" date="2018-11" db="EMBL/GenBank/DDBJ databases">
        <authorList>
            <person name="Kleinhagauer T."/>
            <person name="Glaeser S.P."/>
            <person name="Spergser J."/>
            <person name="Ruckert C."/>
            <person name="Kaempfer P."/>
            <person name="Busse H.-J."/>
        </authorList>
    </citation>
    <scope>NUCLEOTIDE SEQUENCE [LARGE SCALE GENOMIC DNA]</scope>
    <source>
        <strain evidence="8 9">812CH</strain>
    </source>
</reference>
<dbReference type="GO" id="GO:0005975">
    <property type="term" value="P:carbohydrate metabolic process"/>
    <property type="evidence" value="ECO:0007669"/>
    <property type="project" value="InterPro"/>
</dbReference>
<dbReference type="OrthoDB" id="9776657at2"/>
<dbReference type="Pfam" id="PF08244">
    <property type="entry name" value="Glyco_hydro_32C"/>
    <property type="match status" value="1"/>
</dbReference>
<dbReference type="InterPro" id="IPR013320">
    <property type="entry name" value="ConA-like_dom_sf"/>
</dbReference>
<organism evidence="8 9">
    <name type="scientific">Corynebacterium pseudopelargi</name>
    <dbReference type="NCBI Taxonomy" id="2080757"/>
    <lineage>
        <taxon>Bacteria</taxon>
        <taxon>Bacillati</taxon>
        <taxon>Actinomycetota</taxon>
        <taxon>Actinomycetes</taxon>
        <taxon>Mycobacteriales</taxon>
        <taxon>Corynebacteriaceae</taxon>
        <taxon>Corynebacterium</taxon>
    </lineage>
</organism>
<dbReference type="InterPro" id="IPR001362">
    <property type="entry name" value="Glyco_hydro_32"/>
</dbReference>
<dbReference type="Pfam" id="PF00251">
    <property type="entry name" value="Glyco_hydro_32N"/>
    <property type="match status" value="1"/>
</dbReference>